<dbReference type="NCBIfam" id="TIGR01433">
    <property type="entry name" value="CyoA"/>
    <property type="match status" value="1"/>
</dbReference>
<keyword evidence="18" id="KW-0614">Plasmid</keyword>
<evidence type="ECO:0000256" key="13">
    <source>
        <dbReference type="ARBA" id="ARBA00023288"/>
    </source>
</evidence>
<evidence type="ECO:0000256" key="12">
    <source>
        <dbReference type="ARBA" id="ARBA00023139"/>
    </source>
</evidence>
<evidence type="ECO:0000256" key="15">
    <source>
        <dbReference type="SAM" id="Phobius"/>
    </source>
</evidence>
<reference evidence="19" key="1">
    <citation type="journal article" date="2017" name="Biotechnol. Biofuels">
        <title>Evaluation of environmental bacterial communities as a factor affecting the growth of duckweed Lemna minor.</title>
        <authorList>
            <person name="Ishizawa H."/>
            <person name="Kuroda M."/>
            <person name="Morikawa M."/>
            <person name="Ike M."/>
        </authorList>
    </citation>
    <scope>NUCLEOTIDE SEQUENCE [LARGE SCALE GENOMIC DNA]</scope>
    <source>
        <strain evidence="19">M6</strain>
    </source>
</reference>
<dbReference type="SUPFAM" id="SSF49503">
    <property type="entry name" value="Cupredoxins"/>
    <property type="match status" value="1"/>
</dbReference>
<evidence type="ECO:0000256" key="3">
    <source>
        <dbReference type="ARBA" id="ARBA00022448"/>
    </source>
</evidence>
<keyword evidence="13" id="KW-0449">Lipoprotein</keyword>
<dbReference type="AlphaFoldDB" id="A0A3G9G823"/>
<protein>
    <recommendedName>
        <fullName evidence="14">Ubiquinol oxidase subunit 2</fullName>
    </recommendedName>
</protein>
<proteinExistence type="inferred from homology"/>
<dbReference type="PIRSF" id="PIRSF000292">
    <property type="entry name" value="Ubi_od_II"/>
    <property type="match status" value="1"/>
</dbReference>
<dbReference type="Pfam" id="PF00116">
    <property type="entry name" value="COX2"/>
    <property type="match status" value="1"/>
</dbReference>
<keyword evidence="11 14" id="KW-0472">Membrane</keyword>
<evidence type="ECO:0000259" key="16">
    <source>
        <dbReference type="PROSITE" id="PS50857"/>
    </source>
</evidence>
<dbReference type="InterPro" id="IPR011759">
    <property type="entry name" value="Cyt_c_oxidase_su2_TM_dom"/>
</dbReference>
<keyword evidence="10 14" id="KW-0560">Oxidoreductase</keyword>
<keyword evidence="6 15" id="KW-0812">Transmembrane</keyword>
<dbReference type="InterPro" id="IPR034227">
    <property type="entry name" value="CuRO_UO_II"/>
</dbReference>
<evidence type="ECO:0000256" key="8">
    <source>
        <dbReference type="ARBA" id="ARBA00022982"/>
    </source>
</evidence>
<dbReference type="GO" id="GO:0005886">
    <property type="term" value="C:plasma membrane"/>
    <property type="evidence" value="ECO:0007669"/>
    <property type="project" value="UniProtKB-SubCell"/>
</dbReference>
<geneLocation type="plasmid" evidence="19">
    <name>pasem-1 dna</name>
</geneLocation>
<evidence type="ECO:0000256" key="10">
    <source>
        <dbReference type="ARBA" id="ARBA00023002"/>
    </source>
</evidence>
<reference evidence="19" key="2">
    <citation type="journal article" date="2017" name="Plant Physiol. Biochem.">
        <title>Differential oxidative and antioxidative response of duckweed Lemna minor toward plant growth promoting/inhibiting bacteria.</title>
        <authorList>
            <person name="Ishizawa H."/>
            <person name="Kuroda M."/>
            <person name="Morikawa M."/>
            <person name="Ike M."/>
        </authorList>
    </citation>
    <scope>NUCLEOTIDE SEQUENCE [LARGE SCALE GENOMIC DNA]</scope>
    <source>
        <strain evidence="19">M6</strain>
    </source>
</reference>
<sequence>MHLNFFEGRNLIRKGLIAGLMVTAAVSLSGCDWALMDPKGPVGLAQKDLIILATLLMLIPVVPVIVMTLWFAWRYRASNTKATYDPNFEHSNRIEAVVWAIPTLIIIALGTVTWISTHELDPHKKVEAAADKVGVTPIEVQVVALDWKWLFIYPQYGIATVNEMAMPVGVPVHFEITSASVMNSFFIPQLGTQIYAMSGMQTHLSLRADHAGVYDGISANYSGFGFAEMKFKAKAVDQSGFDAWVASAKASGQTLDAGAYKTLHQKSTLKAPAYYAAVQPALFTKILNGCADGGLCKEDAFNMAMMKNLVPGAVDCVAPEILTSKNKTADKVALNRATPES</sequence>
<dbReference type="Gene3D" id="1.10.287.90">
    <property type="match status" value="1"/>
</dbReference>
<evidence type="ECO:0000313" key="19">
    <source>
        <dbReference type="Proteomes" id="UP000278756"/>
    </source>
</evidence>
<name>A0A3G9G823_9CAUL</name>
<dbReference type="Proteomes" id="UP000278756">
    <property type="component" value="Plasmid pASEM-1"/>
</dbReference>
<dbReference type="InterPro" id="IPR045187">
    <property type="entry name" value="CcO_II"/>
</dbReference>
<dbReference type="InterPro" id="IPR036257">
    <property type="entry name" value="Cyt_c_oxidase_su2_TM_sf"/>
</dbReference>
<evidence type="ECO:0000256" key="4">
    <source>
        <dbReference type="ARBA" id="ARBA00022475"/>
    </source>
</evidence>
<dbReference type="PANTHER" id="PTHR22888:SF18">
    <property type="entry name" value="CYTOCHROME BO(3) UBIQUINOL OXIDASE SUBUNIT 2"/>
    <property type="match status" value="1"/>
</dbReference>
<organism evidence="18 19">
    <name type="scientific">Asticcacaulis excentricus</name>
    <dbReference type="NCBI Taxonomy" id="78587"/>
    <lineage>
        <taxon>Bacteria</taxon>
        <taxon>Pseudomonadati</taxon>
        <taxon>Pseudomonadota</taxon>
        <taxon>Alphaproteobacteria</taxon>
        <taxon>Caulobacterales</taxon>
        <taxon>Caulobacteraceae</taxon>
        <taxon>Asticcacaulis</taxon>
    </lineage>
</organism>
<dbReference type="EMBL" id="AP018829">
    <property type="protein sequence ID" value="BBF82756.1"/>
    <property type="molecule type" value="Genomic_DNA"/>
</dbReference>
<dbReference type="InterPro" id="IPR006333">
    <property type="entry name" value="Cyt_o_ubiquinol_oxidase_su2"/>
</dbReference>
<keyword evidence="3 14" id="KW-0813">Transport</keyword>
<comment type="subcellular location">
    <subcellularLocation>
        <location evidence="1">Cell membrane</location>
        <topology evidence="1">Multi-pass membrane protein</topology>
    </subcellularLocation>
</comment>
<feature type="domain" description="Cytochrome oxidase subunit II transmembrane region profile" evidence="17">
    <location>
        <begin position="27"/>
        <end position="124"/>
    </location>
</feature>
<evidence type="ECO:0000256" key="11">
    <source>
        <dbReference type="ARBA" id="ARBA00023136"/>
    </source>
</evidence>
<keyword evidence="5 14" id="KW-0679">Respiratory chain</keyword>
<dbReference type="InterPro" id="IPR010514">
    <property type="entry name" value="COX_ARM"/>
</dbReference>
<keyword evidence="12" id="KW-0564">Palmitate</keyword>
<dbReference type="SUPFAM" id="SSF81464">
    <property type="entry name" value="Cytochrome c oxidase subunit II-like, transmembrane region"/>
    <property type="match status" value="1"/>
</dbReference>
<evidence type="ECO:0000256" key="5">
    <source>
        <dbReference type="ARBA" id="ARBA00022660"/>
    </source>
</evidence>
<feature type="transmembrane region" description="Helical" evidence="15">
    <location>
        <begin position="94"/>
        <end position="115"/>
    </location>
</feature>
<feature type="domain" description="Cytochrome oxidase subunit II copper A binding" evidence="16">
    <location>
        <begin position="135"/>
        <end position="247"/>
    </location>
</feature>
<evidence type="ECO:0000313" key="18">
    <source>
        <dbReference type="EMBL" id="BBF82756.1"/>
    </source>
</evidence>
<accession>A0A3G9G823</accession>
<dbReference type="PANTHER" id="PTHR22888">
    <property type="entry name" value="CYTOCHROME C OXIDASE, SUBUNIT II"/>
    <property type="match status" value="1"/>
</dbReference>
<evidence type="ECO:0000256" key="6">
    <source>
        <dbReference type="ARBA" id="ARBA00022692"/>
    </source>
</evidence>
<feature type="transmembrane region" description="Helical" evidence="15">
    <location>
        <begin position="49"/>
        <end position="73"/>
    </location>
</feature>
<dbReference type="GO" id="GO:0016682">
    <property type="term" value="F:oxidoreductase activity, acting on diphenols and related substances as donors, oxygen as acceptor"/>
    <property type="evidence" value="ECO:0007669"/>
    <property type="project" value="InterPro"/>
</dbReference>
<keyword evidence="4 14" id="KW-1003">Cell membrane</keyword>
<dbReference type="PROSITE" id="PS50857">
    <property type="entry name" value="COX2_CUA"/>
    <property type="match status" value="1"/>
</dbReference>
<dbReference type="Pfam" id="PF06481">
    <property type="entry name" value="COX_ARM"/>
    <property type="match status" value="1"/>
</dbReference>
<evidence type="ECO:0000256" key="7">
    <source>
        <dbReference type="ARBA" id="ARBA00022729"/>
    </source>
</evidence>
<dbReference type="InterPro" id="IPR008972">
    <property type="entry name" value="Cupredoxin"/>
</dbReference>
<gene>
    <name evidence="18" type="ORF">EM6_3397</name>
</gene>
<evidence type="ECO:0000259" key="17">
    <source>
        <dbReference type="PROSITE" id="PS50999"/>
    </source>
</evidence>
<keyword evidence="8 14" id="KW-0249">Electron transport</keyword>
<dbReference type="GO" id="GO:0009486">
    <property type="term" value="F:cytochrome bo3 ubiquinol oxidase activity"/>
    <property type="evidence" value="ECO:0007669"/>
    <property type="project" value="InterPro"/>
</dbReference>
<evidence type="ECO:0000256" key="1">
    <source>
        <dbReference type="ARBA" id="ARBA00004651"/>
    </source>
</evidence>
<dbReference type="PROSITE" id="PS50999">
    <property type="entry name" value="COX2_TM"/>
    <property type="match status" value="1"/>
</dbReference>
<keyword evidence="9 15" id="KW-1133">Transmembrane helix</keyword>
<dbReference type="Gene3D" id="2.60.40.420">
    <property type="entry name" value="Cupredoxins - blue copper proteins"/>
    <property type="match status" value="1"/>
</dbReference>
<evidence type="ECO:0000256" key="2">
    <source>
        <dbReference type="ARBA" id="ARBA00007866"/>
    </source>
</evidence>
<feature type="transmembrane region" description="Helical" evidence="15">
    <location>
        <begin position="12"/>
        <end position="29"/>
    </location>
</feature>
<dbReference type="GO" id="GO:0042773">
    <property type="term" value="P:ATP synthesis coupled electron transport"/>
    <property type="evidence" value="ECO:0007669"/>
    <property type="project" value="TreeGrafter"/>
</dbReference>
<dbReference type="GO" id="GO:0004129">
    <property type="term" value="F:cytochrome-c oxidase activity"/>
    <property type="evidence" value="ECO:0007669"/>
    <property type="project" value="UniProtKB-UniRule"/>
</dbReference>
<evidence type="ECO:0000256" key="14">
    <source>
        <dbReference type="PIRNR" id="PIRNR000292"/>
    </source>
</evidence>
<keyword evidence="7" id="KW-0732">Signal</keyword>
<evidence type="ECO:0000256" key="9">
    <source>
        <dbReference type="ARBA" id="ARBA00022989"/>
    </source>
</evidence>
<dbReference type="GO" id="GO:0005507">
    <property type="term" value="F:copper ion binding"/>
    <property type="evidence" value="ECO:0007669"/>
    <property type="project" value="InterPro"/>
</dbReference>
<comment type="similarity">
    <text evidence="2 14">Belongs to the cytochrome c oxidase subunit 2 family.</text>
</comment>
<dbReference type="InterPro" id="IPR002429">
    <property type="entry name" value="CcO_II-like_C"/>
</dbReference>
<dbReference type="CDD" id="cd04212">
    <property type="entry name" value="CuRO_UO_II"/>
    <property type="match status" value="1"/>
</dbReference>